<protein>
    <submittedName>
        <fullName evidence="2">Uncharacterized protein</fullName>
    </submittedName>
</protein>
<name>A0AAV2R481_MEGNR</name>
<dbReference type="Proteomes" id="UP001497623">
    <property type="component" value="Unassembled WGS sequence"/>
</dbReference>
<evidence type="ECO:0000313" key="3">
    <source>
        <dbReference type="Proteomes" id="UP001497623"/>
    </source>
</evidence>
<keyword evidence="1" id="KW-0732">Signal</keyword>
<reference evidence="2 3" key="1">
    <citation type="submission" date="2024-05" db="EMBL/GenBank/DDBJ databases">
        <authorList>
            <person name="Wallberg A."/>
        </authorList>
    </citation>
    <scope>NUCLEOTIDE SEQUENCE [LARGE SCALE GENOMIC DNA]</scope>
</reference>
<keyword evidence="3" id="KW-1185">Reference proteome</keyword>
<comment type="caution">
    <text evidence="2">The sequence shown here is derived from an EMBL/GenBank/DDBJ whole genome shotgun (WGS) entry which is preliminary data.</text>
</comment>
<proteinExistence type="predicted"/>
<sequence length="115" mass="12746">MMVSFYVLLLCGVLLPSFVVSDCPNESPEGVCAEVFRDAGCEADHLWLLYGEETADLKHTGWDDEISSLVVREGCTYSGYHDHEFGGEKKDFQGIHLNLKSDGFGDTISSHTCYC</sequence>
<dbReference type="EMBL" id="CAXKWB010014497">
    <property type="protein sequence ID" value="CAL4110834.1"/>
    <property type="molecule type" value="Genomic_DNA"/>
</dbReference>
<gene>
    <name evidence="2" type="ORF">MNOR_LOCUS19488</name>
</gene>
<evidence type="ECO:0000256" key="1">
    <source>
        <dbReference type="SAM" id="SignalP"/>
    </source>
</evidence>
<feature type="chain" id="PRO_5043819572" evidence="1">
    <location>
        <begin position="22"/>
        <end position="115"/>
    </location>
</feature>
<dbReference type="AlphaFoldDB" id="A0AAV2R481"/>
<organism evidence="2 3">
    <name type="scientific">Meganyctiphanes norvegica</name>
    <name type="common">Northern krill</name>
    <name type="synonym">Thysanopoda norvegica</name>
    <dbReference type="NCBI Taxonomy" id="48144"/>
    <lineage>
        <taxon>Eukaryota</taxon>
        <taxon>Metazoa</taxon>
        <taxon>Ecdysozoa</taxon>
        <taxon>Arthropoda</taxon>
        <taxon>Crustacea</taxon>
        <taxon>Multicrustacea</taxon>
        <taxon>Malacostraca</taxon>
        <taxon>Eumalacostraca</taxon>
        <taxon>Eucarida</taxon>
        <taxon>Euphausiacea</taxon>
        <taxon>Euphausiidae</taxon>
        <taxon>Meganyctiphanes</taxon>
    </lineage>
</organism>
<feature type="signal peptide" evidence="1">
    <location>
        <begin position="1"/>
        <end position="21"/>
    </location>
</feature>
<dbReference type="Gene3D" id="2.60.20.10">
    <property type="entry name" value="Crystallins"/>
    <property type="match status" value="1"/>
</dbReference>
<accession>A0AAV2R481</accession>
<evidence type="ECO:0000313" key="2">
    <source>
        <dbReference type="EMBL" id="CAL4110834.1"/>
    </source>
</evidence>